<protein>
    <submittedName>
        <fullName evidence="1">Uncharacterized protein</fullName>
    </submittedName>
</protein>
<comment type="caution">
    <text evidence="1">The sequence shown here is derived from an EMBL/GenBank/DDBJ whole genome shotgun (WGS) entry which is preliminary data.</text>
</comment>
<proteinExistence type="predicted"/>
<accession>A0A255EEF2</accession>
<sequence>MKQKITMTVNRYEIRPDDNGPILAMAQQKRMALRDEVTFFADEARTQPMFQFKARQRMDVAATYDITDVQGNQLGWFKKEFAKSMLRSTWTLGVPSLGLEATGQERNATVAVLRRFLDFSWPIHFDFQTNGGDIPVASIERKWAVRDRYLVNLPAAPNGQRLDWRVGACLAVACDALMGR</sequence>
<dbReference type="InterPro" id="IPR007612">
    <property type="entry name" value="LOR"/>
</dbReference>
<dbReference type="AlphaFoldDB" id="A0A255EEF2"/>
<organism evidence="1 2">
    <name type="scientific">Parenemella sanctibonifatiensis</name>
    <dbReference type="NCBI Taxonomy" id="2016505"/>
    <lineage>
        <taxon>Bacteria</taxon>
        <taxon>Bacillati</taxon>
        <taxon>Actinomycetota</taxon>
        <taxon>Actinomycetes</taxon>
        <taxon>Propionibacteriales</taxon>
        <taxon>Propionibacteriaceae</taxon>
        <taxon>Parenemella</taxon>
    </lineage>
</organism>
<reference evidence="1 2" key="1">
    <citation type="submission" date="2017-07" db="EMBL/GenBank/DDBJ databases">
        <title>Draft whole genome sequences of clinical Proprionibacteriaceae strains.</title>
        <authorList>
            <person name="Bernier A.-M."/>
            <person name="Bernard K."/>
            <person name="Domingo M.-C."/>
        </authorList>
    </citation>
    <scope>NUCLEOTIDE SEQUENCE [LARGE SCALE GENOMIC DNA]</scope>
    <source>
        <strain evidence="1 2">NML 150081</strain>
    </source>
</reference>
<evidence type="ECO:0000313" key="2">
    <source>
        <dbReference type="Proteomes" id="UP000216300"/>
    </source>
</evidence>
<keyword evidence="2" id="KW-1185">Reference proteome</keyword>
<dbReference type="Pfam" id="PF04525">
    <property type="entry name" value="LOR"/>
    <property type="match status" value="1"/>
</dbReference>
<gene>
    <name evidence="1" type="ORF">CGZ91_09585</name>
</gene>
<name>A0A255EEF2_9ACTN</name>
<dbReference type="OrthoDB" id="572274at2"/>
<dbReference type="EMBL" id="NMVJ01000008">
    <property type="protein sequence ID" value="OYN89938.1"/>
    <property type="molecule type" value="Genomic_DNA"/>
</dbReference>
<dbReference type="Proteomes" id="UP000216300">
    <property type="component" value="Unassembled WGS sequence"/>
</dbReference>
<evidence type="ECO:0000313" key="1">
    <source>
        <dbReference type="EMBL" id="OYN89938.1"/>
    </source>
</evidence>